<evidence type="ECO:0000256" key="1">
    <source>
        <dbReference type="ARBA" id="ARBA00004514"/>
    </source>
</evidence>
<feature type="region of interest" description="Disordered" evidence="11">
    <location>
        <begin position="509"/>
        <end position="548"/>
    </location>
</feature>
<dbReference type="InterPro" id="IPR051956">
    <property type="entry name" value="eIF2B_epsilon"/>
</dbReference>
<dbReference type="AlphaFoldDB" id="A0AA38RFZ7"/>
<dbReference type="SUPFAM" id="SSF53448">
    <property type="entry name" value="Nucleotide-diphospho-sugar transferases"/>
    <property type="match status" value="1"/>
</dbReference>
<dbReference type="PANTHER" id="PTHR45887:SF1">
    <property type="entry name" value="TRANSLATION INITIATION FACTOR EIF-2B SUBUNIT EPSILON"/>
    <property type="match status" value="1"/>
</dbReference>
<evidence type="ECO:0000256" key="6">
    <source>
        <dbReference type="ARBA" id="ARBA00030179"/>
    </source>
</evidence>
<dbReference type="Gene3D" id="2.160.10.10">
    <property type="entry name" value="Hexapeptide repeat proteins"/>
    <property type="match status" value="1"/>
</dbReference>
<keyword evidence="4" id="KW-0963">Cytoplasm</keyword>
<keyword evidence="14" id="KW-1185">Reference proteome</keyword>
<dbReference type="Pfam" id="PF25084">
    <property type="entry name" value="LbH_EIF2B"/>
    <property type="match status" value="1"/>
</dbReference>
<evidence type="ECO:0000313" key="14">
    <source>
        <dbReference type="Proteomes" id="UP001174694"/>
    </source>
</evidence>
<comment type="subunit">
    <text evidence="10">Component of the translation initiation factor 2B (eIF2B) complex which is a heterodecamer of two sets of five different subunits: alpha, beta, gamma, delta and epsilon. Subunits alpha, beta and delta comprise a regulatory subcomplex and subunits epsilon and gamma comprise a catalytic subcomplex. Within the complex, the hexameric regulatory complex resides at the center, with the two heterodimeric catalytic subcomplexes bound on opposite sides.</text>
</comment>
<organism evidence="13 14">
    <name type="scientific">Pleurostoma richardsiae</name>
    <dbReference type="NCBI Taxonomy" id="41990"/>
    <lineage>
        <taxon>Eukaryota</taxon>
        <taxon>Fungi</taxon>
        <taxon>Dikarya</taxon>
        <taxon>Ascomycota</taxon>
        <taxon>Pezizomycotina</taxon>
        <taxon>Sordariomycetes</taxon>
        <taxon>Sordariomycetidae</taxon>
        <taxon>Calosphaeriales</taxon>
        <taxon>Pleurostomataceae</taxon>
        <taxon>Pleurostoma</taxon>
    </lineage>
</organism>
<dbReference type="Pfam" id="PF00483">
    <property type="entry name" value="NTP_transferase"/>
    <property type="match status" value="1"/>
</dbReference>
<dbReference type="GO" id="GO:0005085">
    <property type="term" value="F:guanyl-nucleotide exchange factor activity"/>
    <property type="evidence" value="ECO:0007669"/>
    <property type="project" value="InterPro"/>
</dbReference>
<dbReference type="PROSITE" id="PS51363">
    <property type="entry name" value="W2"/>
    <property type="match status" value="1"/>
</dbReference>
<evidence type="ECO:0000256" key="10">
    <source>
        <dbReference type="ARBA" id="ARBA00046432"/>
    </source>
</evidence>
<dbReference type="CDD" id="cd11558">
    <property type="entry name" value="W2_eIF2B_epsilon"/>
    <property type="match status" value="1"/>
</dbReference>
<dbReference type="GO" id="GO:0005829">
    <property type="term" value="C:cytosol"/>
    <property type="evidence" value="ECO:0007669"/>
    <property type="project" value="UniProtKB-SubCell"/>
</dbReference>
<dbReference type="InterPro" id="IPR003307">
    <property type="entry name" value="W2_domain"/>
</dbReference>
<dbReference type="Proteomes" id="UP001174694">
    <property type="component" value="Unassembled WGS sequence"/>
</dbReference>
<dbReference type="SUPFAM" id="SSF48371">
    <property type="entry name" value="ARM repeat"/>
    <property type="match status" value="1"/>
</dbReference>
<gene>
    <name evidence="13" type="ORF">NKR23_g9969</name>
</gene>
<dbReference type="CDD" id="cd04197">
    <property type="entry name" value="eIF-2B_epsilon_N"/>
    <property type="match status" value="1"/>
</dbReference>
<feature type="compositionally biased region" description="Gly residues" evidence="11">
    <location>
        <begin position="1"/>
        <end position="16"/>
    </location>
</feature>
<evidence type="ECO:0000256" key="4">
    <source>
        <dbReference type="ARBA" id="ARBA00022490"/>
    </source>
</evidence>
<evidence type="ECO:0000256" key="8">
    <source>
        <dbReference type="ARBA" id="ARBA00044144"/>
    </source>
</evidence>
<accession>A0AA38RFZ7</accession>
<comment type="subcellular location">
    <subcellularLocation>
        <location evidence="1">Cytoplasm</location>
        <location evidence="1">Cytosol</location>
    </subcellularLocation>
</comment>
<dbReference type="InterPro" id="IPR044123">
    <property type="entry name" value="W2_eIF2B_epsilon"/>
</dbReference>
<comment type="similarity">
    <text evidence="2">Belongs to the eIF-2B gamma/epsilon subunits family.</text>
</comment>
<feature type="region of interest" description="Disordered" evidence="11">
    <location>
        <begin position="457"/>
        <end position="485"/>
    </location>
</feature>
<evidence type="ECO:0000256" key="3">
    <source>
        <dbReference type="ARBA" id="ARBA00018601"/>
    </source>
</evidence>
<dbReference type="EMBL" id="JANBVO010000041">
    <property type="protein sequence ID" value="KAJ9134761.1"/>
    <property type="molecule type" value="Genomic_DNA"/>
</dbReference>
<feature type="compositionally biased region" description="Acidic residues" evidence="11">
    <location>
        <begin position="511"/>
        <end position="520"/>
    </location>
</feature>
<dbReference type="InterPro" id="IPR035543">
    <property type="entry name" value="eIF-2B_epsilon_N"/>
</dbReference>
<evidence type="ECO:0000256" key="5">
    <source>
        <dbReference type="ARBA" id="ARBA00022540"/>
    </source>
</evidence>
<dbReference type="SMART" id="SM00515">
    <property type="entry name" value="eIF5C"/>
    <property type="match status" value="1"/>
</dbReference>
<dbReference type="GO" id="GO:0003743">
    <property type="term" value="F:translation initiation factor activity"/>
    <property type="evidence" value="ECO:0007669"/>
    <property type="project" value="TreeGrafter"/>
</dbReference>
<evidence type="ECO:0000256" key="2">
    <source>
        <dbReference type="ARBA" id="ARBA00007878"/>
    </source>
</evidence>
<evidence type="ECO:0000256" key="9">
    <source>
        <dbReference type="ARBA" id="ARBA00044345"/>
    </source>
</evidence>
<comment type="caution">
    <text evidence="13">The sequence shown here is derived from an EMBL/GenBank/DDBJ whole genome shotgun (WGS) entry which is preliminary data.</text>
</comment>
<feature type="compositionally biased region" description="Low complexity" evidence="11">
    <location>
        <begin position="530"/>
        <end position="543"/>
    </location>
</feature>
<protein>
    <recommendedName>
        <fullName evidence="3">Mannose-1-phosphate guanyltransferase</fullName>
    </recommendedName>
    <alternativeName>
        <fullName evidence="7">GDP-mannose pyrophosphorylase</fullName>
    </alternativeName>
    <alternativeName>
        <fullName evidence="6">GTP-mannose-1-phosphate guanylyltransferase</fullName>
    </alternativeName>
    <alternativeName>
        <fullName evidence="8">Translation initiation factor eIF2B subunit epsilon</fullName>
    </alternativeName>
    <alternativeName>
        <fullName evidence="9">eIF2B GDP-GTP exchange factor subunit epsilon</fullName>
    </alternativeName>
</protein>
<feature type="region of interest" description="Disordered" evidence="11">
    <location>
        <begin position="1"/>
        <end position="29"/>
    </location>
</feature>
<keyword evidence="5" id="KW-0648">Protein biosynthesis</keyword>
<name>A0AA38RFZ7_9PEZI</name>
<dbReference type="Gene3D" id="3.90.550.10">
    <property type="entry name" value="Spore Coat Polysaccharide Biosynthesis Protein SpsA, Chain A"/>
    <property type="match status" value="1"/>
</dbReference>
<reference evidence="13" key="1">
    <citation type="submission" date="2022-07" db="EMBL/GenBank/DDBJ databases">
        <title>Fungi with potential for degradation of polypropylene.</title>
        <authorList>
            <person name="Gostincar C."/>
        </authorList>
    </citation>
    <scope>NUCLEOTIDE SEQUENCE</scope>
    <source>
        <strain evidence="13">EXF-13308</strain>
    </source>
</reference>
<dbReference type="InterPro" id="IPR029044">
    <property type="entry name" value="Nucleotide-diphossugar_trans"/>
</dbReference>
<keyword evidence="5" id="KW-0396">Initiation factor</keyword>
<evidence type="ECO:0000256" key="7">
    <source>
        <dbReference type="ARBA" id="ARBA00031190"/>
    </source>
</evidence>
<feature type="compositionally biased region" description="Acidic residues" evidence="11">
    <location>
        <begin position="472"/>
        <end position="481"/>
    </location>
</feature>
<dbReference type="FunFam" id="3.90.550.10:FF:000066">
    <property type="entry name" value="Translation initiation factor eIF-2B subunit epsilon"/>
    <property type="match status" value="1"/>
</dbReference>
<evidence type="ECO:0000259" key="12">
    <source>
        <dbReference type="PROSITE" id="PS51363"/>
    </source>
</evidence>
<dbReference type="CDD" id="cd05787">
    <property type="entry name" value="LbH_eIF2B_epsilon"/>
    <property type="match status" value="1"/>
</dbReference>
<dbReference type="InterPro" id="IPR016024">
    <property type="entry name" value="ARM-type_fold"/>
</dbReference>
<dbReference type="InterPro" id="IPR005835">
    <property type="entry name" value="NTP_transferase_dom"/>
</dbReference>
<feature type="domain" description="W2" evidence="12">
    <location>
        <begin position="546"/>
        <end position="731"/>
    </location>
</feature>
<evidence type="ECO:0000313" key="13">
    <source>
        <dbReference type="EMBL" id="KAJ9134761.1"/>
    </source>
</evidence>
<dbReference type="InterPro" id="IPR056764">
    <property type="entry name" value="LbH_EIF2B3/5"/>
</dbReference>
<dbReference type="GO" id="GO:0005851">
    <property type="term" value="C:eukaryotic translation initiation factor 2B complex"/>
    <property type="evidence" value="ECO:0007669"/>
    <property type="project" value="TreeGrafter"/>
</dbReference>
<dbReference type="GO" id="GO:0031369">
    <property type="term" value="F:translation initiation factor binding"/>
    <property type="evidence" value="ECO:0007669"/>
    <property type="project" value="InterPro"/>
</dbReference>
<dbReference type="Pfam" id="PF02020">
    <property type="entry name" value="W2"/>
    <property type="match status" value="1"/>
</dbReference>
<sequence>MSQSKGGGRGGGGGATKGKKSGKSDAAEEKREDALQAVILTDSFQDRFMPFTVEKPRCLLPLANTPLIEYTLEFLAMNGVQEVFIYTGNHTDQIETYIHESPRWSPSSRLNPFSSLEFIRVSDARSIGDFLRDLDKRGVIGGDFVLVHGDLVANIPLDAALAAHRARREANRDAIMTVLLRDGGLEEHRTKSHGVTPVFVIDPSSGRCLHYEETSPLQSDHYLNLDPTILEHAELEVRSDLIDCGIDICTPDVLALWSESFDYELPRKNFLHGVLKDWELNGKLIHAEVFEEGYAARANNLQMYEAISRDILGRWTYPFVPDNNLVPGNTYKLMKDSVYREKGTSVESGTKLSSSVLGARTTLGAGTIVSNSFIGRRCVIGKNVKIEDSYVWDDARIEDGAVVAHSVLASSVTVGKNCSIPAGSLVSFGVQISDNITLPPSSAVSLFSADRNPVKADTSLLGPQGAGAAFKDEEEEEDIDPSDPTVLQKPLIYSLAGLNISTSSISTFSSDIEDSDDDEPFLQASDPSARSRLSSFTSDDSSTPAGSNAAFHADAVNGLLDALRSDDDFESAKLEFMGLRLANDASDAAVRRAVAVAFARRAAELTDPEHGGLAVSKAAEAAIAARKGAARFVKEVGIGGGAQKDQVDFVLALQKALVGLVGRAVEAARGGELLAGMLQQMYSQDVLEEEGILTWWDDERAAAGEDMSAVKARCQPLVEWLQDAEEEDSDEDEDDDE</sequence>
<dbReference type="PANTHER" id="PTHR45887">
    <property type="entry name" value="TRANSLATION INITIATION FACTOR EIF-2B SUBUNIT EPSILON"/>
    <property type="match status" value="1"/>
</dbReference>
<proteinExistence type="inferred from homology"/>
<dbReference type="Gene3D" id="1.25.40.180">
    <property type="match status" value="1"/>
</dbReference>
<evidence type="ECO:0000256" key="11">
    <source>
        <dbReference type="SAM" id="MobiDB-lite"/>
    </source>
</evidence>